<comment type="cofactor">
    <cofactor evidence="1">
        <name>[4Fe-4S] cluster</name>
        <dbReference type="ChEBI" id="CHEBI:49883"/>
    </cofactor>
</comment>
<dbReference type="Pfam" id="PF06050">
    <property type="entry name" value="HGD-D"/>
    <property type="match status" value="1"/>
</dbReference>
<accession>A0ABC8D0B1</accession>
<dbReference type="AlphaFoldDB" id="A0ABC8D0B1"/>
<name>A0ABC8D0B1_CLOBO</name>
<dbReference type="Gene3D" id="1.20.1270.370">
    <property type="match status" value="1"/>
</dbReference>
<dbReference type="GO" id="GO:0051536">
    <property type="term" value="F:iron-sulfur cluster binding"/>
    <property type="evidence" value="ECO:0007669"/>
    <property type="project" value="UniProtKB-KW"/>
</dbReference>
<keyword evidence="3" id="KW-0479">Metal-binding</keyword>
<dbReference type="GO" id="GO:0016836">
    <property type="term" value="F:hydro-lyase activity"/>
    <property type="evidence" value="ECO:0007669"/>
    <property type="project" value="UniProtKB-ARBA"/>
</dbReference>
<dbReference type="Gene3D" id="3.40.50.11900">
    <property type="match status" value="1"/>
</dbReference>
<dbReference type="InterPro" id="IPR010327">
    <property type="entry name" value="FldB/FldC_alpha/beta"/>
</dbReference>
<keyword evidence="3" id="KW-0411">Iron-sulfur</keyword>
<evidence type="ECO:0000313" key="5">
    <source>
        <dbReference type="Proteomes" id="UP000240615"/>
    </source>
</evidence>
<dbReference type="NCBIfam" id="NF040772">
    <property type="entry name" value="double_cubane"/>
    <property type="match status" value="1"/>
</dbReference>
<gene>
    <name evidence="4" type="ORF">C7M56_17210</name>
</gene>
<dbReference type="RefSeq" id="WP_159035951.1">
    <property type="nucleotide sequence ID" value="NZ_CP027777.1"/>
</dbReference>
<organism evidence="4 5">
    <name type="scientific">Clostridium botulinum</name>
    <dbReference type="NCBI Taxonomy" id="1491"/>
    <lineage>
        <taxon>Bacteria</taxon>
        <taxon>Bacillati</taxon>
        <taxon>Bacillota</taxon>
        <taxon>Clostridia</taxon>
        <taxon>Eubacteriales</taxon>
        <taxon>Clostridiaceae</taxon>
        <taxon>Clostridium</taxon>
    </lineage>
</organism>
<dbReference type="Gene3D" id="3.40.50.11890">
    <property type="match status" value="1"/>
</dbReference>
<dbReference type="InterPro" id="IPR047678">
    <property type="entry name" value="YjiM-like"/>
</dbReference>
<proteinExistence type="inferred from homology"/>
<dbReference type="Proteomes" id="UP000240615">
    <property type="component" value="Chromosome"/>
</dbReference>
<evidence type="ECO:0000256" key="1">
    <source>
        <dbReference type="ARBA" id="ARBA00001966"/>
    </source>
</evidence>
<evidence type="ECO:0000313" key="4">
    <source>
        <dbReference type="EMBL" id="AVQ40327.1"/>
    </source>
</evidence>
<dbReference type="EMBL" id="CP027777">
    <property type="protein sequence ID" value="AVQ40327.1"/>
    <property type="molecule type" value="Genomic_DNA"/>
</dbReference>
<protein>
    <submittedName>
        <fullName evidence="4">3-hydroxyacyl-ACP dehydratase</fullName>
    </submittedName>
</protein>
<comment type="similarity">
    <text evidence="2">Belongs to the FldB/FldC dehydratase alpha/beta subunit family.</text>
</comment>
<keyword evidence="3" id="KW-0408">Iron</keyword>
<dbReference type="PANTHER" id="PTHR30548:SF1">
    <property type="entry name" value="DEHYDRATASE SUBUNIT MJ0007-RELATED"/>
    <property type="match status" value="1"/>
</dbReference>
<evidence type="ECO:0000256" key="2">
    <source>
        <dbReference type="ARBA" id="ARBA00005806"/>
    </source>
</evidence>
<evidence type="ECO:0000256" key="3">
    <source>
        <dbReference type="ARBA" id="ARBA00023014"/>
    </source>
</evidence>
<dbReference type="PANTHER" id="PTHR30548">
    <property type="entry name" value="2-HYDROXYGLUTARYL-COA DEHYDRATASE, D-COMPONENT-RELATED"/>
    <property type="match status" value="1"/>
</dbReference>
<reference evidence="4 5" key="1">
    <citation type="submission" date="2018-01" db="EMBL/GenBank/DDBJ databases">
        <title>Genetic Diversity of Clostridium botulinum in seafood.</title>
        <authorList>
            <person name="Athira V."/>
            <person name="Arun Jyothi P.V."/>
            <person name="Lalitha K.V."/>
            <person name="Joseph T.C."/>
        </authorList>
    </citation>
    <scope>NUCLEOTIDE SEQUENCE [LARGE SCALE GENOMIC DNA]</scope>
    <source>
        <strain evidence="4 5">Mfbjulcb8</strain>
    </source>
</reference>
<sequence>MGDYRKLWTDLGVDLEKHDQLCAVLPELYGSTYLTQENRPEGMNYFNFVVSEVHGLRIQELDEHRKKGGKVVGTFCVFVPEEIIVAAKALSVGLCAGSQFWIEDGEKVLPRNMCPLIKAFMGAKIGGTCPYFQSCDMVIGETTCDGKKKAWEILDEYVPVHVMDLPQMKRDKDFKKWGEEINDLIKKVEEVTGNKITVEALKEGIRVTNAKRKALKRLYDLRKYKPSPISGLDCLLITQIAFYDDPKRFTEKVHELCDELEERIKNSQESNKKRILITGTPMALPNWKLHSIIESLDAEVVVEETCTGTRYFEGEVSEEGETLEELIKNLADRYLNINCACFTPNTGRIDDIIKYTKEYEADGVIDTNLSFCHTYAVEHRDVEANLKEKNIPIMHIETDYSTEDSGQIKTRVEAFLEMI</sequence>